<dbReference type="Proteomes" id="UP001589575">
    <property type="component" value="Unassembled WGS sequence"/>
</dbReference>
<keyword evidence="3" id="KW-1185">Reference proteome</keyword>
<protein>
    <submittedName>
        <fullName evidence="2">Uncharacterized protein</fullName>
    </submittedName>
</protein>
<gene>
    <name evidence="2" type="ORF">ACFFX0_16935</name>
</gene>
<feature type="region of interest" description="Disordered" evidence="1">
    <location>
        <begin position="54"/>
        <end position="77"/>
    </location>
</feature>
<reference evidence="2 3" key="1">
    <citation type="submission" date="2024-09" db="EMBL/GenBank/DDBJ databases">
        <authorList>
            <person name="Sun Q."/>
            <person name="Mori K."/>
        </authorList>
    </citation>
    <scope>NUCLEOTIDE SEQUENCE [LARGE SCALE GENOMIC DNA]</scope>
    <source>
        <strain evidence="2 3">CCM 7609</strain>
    </source>
</reference>
<sequence>MHRLIPGVVPTLCTQHAAESTRYPQEVWITRLREGRPASSVTWYPLQAEPGIGWGSRRTSGTTSSAESAASGQPMRRIPLGEFAPRGVCRAVRYGKGNRVLGIRGF</sequence>
<evidence type="ECO:0000256" key="1">
    <source>
        <dbReference type="SAM" id="MobiDB-lite"/>
    </source>
</evidence>
<proteinExistence type="predicted"/>
<feature type="compositionally biased region" description="Low complexity" evidence="1">
    <location>
        <begin position="55"/>
        <end position="72"/>
    </location>
</feature>
<organism evidence="2 3">
    <name type="scientific">Citricoccus parietis</name>
    <dbReference type="NCBI Taxonomy" id="592307"/>
    <lineage>
        <taxon>Bacteria</taxon>
        <taxon>Bacillati</taxon>
        <taxon>Actinomycetota</taxon>
        <taxon>Actinomycetes</taxon>
        <taxon>Micrococcales</taxon>
        <taxon>Micrococcaceae</taxon>
        <taxon>Citricoccus</taxon>
    </lineage>
</organism>
<evidence type="ECO:0000313" key="3">
    <source>
        <dbReference type="Proteomes" id="UP001589575"/>
    </source>
</evidence>
<dbReference type="EMBL" id="JBHMFI010000001">
    <property type="protein sequence ID" value="MFB9072792.1"/>
    <property type="molecule type" value="Genomic_DNA"/>
</dbReference>
<evidence type="ECO:0000313" key="2">
    <source>
        <dbReference type="EMBL" id="MFB9072792.1"/>
    </source>
</evidence>
<comment type="caution">
    <text evidence="2">The sequence shown here is derived from an EMBL/GenBank/DDBJ whole genome shotgun (WGS) entry which is preliminary data.</text>
</comment>
<accession>A0ABV5G1H7</accession>
<name>A0ABV5G1H7_9MICC</name>